<evidence type="ECO:0000313" key="3">
    <source>
        <dbReference type="Proteomes" id="UP000651057"/>
    </source>
</evidence>
<evidence type="ECO:0000259" key="1">
    <source>
        <dbReference type="Pfam" id="PF07969"/>
    </source>
</evidence>
<organism evidence="2 3">
    <name type="scientific">Aquimarina mytili</name>
    <dbReference type="NCBI Taxonomy" id="874423"/>
    <lineage>
        <taxon>Bacteria</taxon>
        <taxon>Pseudomonadati</taxon>
        <taxon>Bacteroidota</taxon>
        <taxon>Flavobacteriia</taxon>
        <taxon>Flavobacteriales</taxon>
        <taxon>Flavobacteriaceae</taxon>
        <taxon>Aquimarina</taxon>
    </lineage>
</organism>
<dbReference type="SUPFAM" id="SSF51338">
    <property type="entry name" value="Composite domain of metallo-dependent hydrolases"/>
    <property type="match status" value="1"/>
</dbReference>
<reference evidence="2" key="1">
    <citation type="submission" date="2021-01" db="EMBL/GenBank/DDBJ databases">
        <authorList>
            <person name="Zhong Y.L."/>
        </authorList>
    </citation>
    <scope>NUCLEOTIDE SEQUENCE</scope>
    <source>
        <strain evidence="2">KCTC 23302</strain>
    </source>
</reference>
<dbReference type="PANTHER" id="PTHR22642:SF21">
    <property type="entry name" value="PERIPLASMIC PROTEIN"/>
    <property type="match status" value="1"/>
</dbReference>
<dbReference type="Gene3D" id="3.20.20.140">
    <property type="entry name" value="Metal-dependent hydrolases"/>
    <property type="match status" value="1"/>
</dbReference>
<dbReference type="InterPro" id="IPR032466">
    <property type="entry name" value="Metal_Hydrolase"/>
</dbReference>
<feature type="domain" description="Amidohydrolase 3" evidence="1">
    <location>
        <begin position="87"/>
        <end position="579"/>
    </location>
</feature>
<dbReference type="Proteomes" id="UP000651057">
    <property type="component" value="Unassembled WGS sequence"/>
</dbReference>
<name>A0A936ZZB5_9FLAO</name>
<dbReference type="GO" id="GO:0016810">
    <property type="term" value="F:hydrolase activity, acting on carbon-nitrogen (but not peptide) bonds"/>
    <property type="evidence" value="ECO:0007669"/>
    <property type="project" value="InterPro"/>
</dbReference>
<dbReference type="RefSeq" id="WP_201921608.1">
    <property type="nucleotide sequence ID" value="NZ_BAABAX010000014.1"/>
</dbReference>
<dbReference type="Gene3D" id="2.30.40.10">
    <property type="entry name" value="Urease, subunit C, domain 1"/>
    <property type="match status" value="1"/>
</dbReference>
<accession>A0A936ZZB5</accession>
<dbReference type="PANTHER" id="PTHR22642">
    <property type="entry name" value="IMIDAZOLONEPROPIONASE"/>
    <property type="match status" value="1"/>
</dbReference>
<dbReference type="CDD" id="cd01300">
    <property type="entry name" value="YtcJ_like"/>
    <property type="match status" value="1"/>
</dbReference>
<dbReference type="AlphaFoldDB" id="A0A936ZZB5"/>
<dbReference type="InterPro" id="IPR011059">
    <property type="entry name" value="Metal-dep_hydrolase_composite"/>
</dbReference>
<gene>
    <name evidence="2" type="ORF">JJQ60_14525</name>
</gene>
<comment type="caution">
    <text evidence="2">The sequence shown here is derived from an EMBL/GenBank/DDBJ whole genome shotgun (WGS) entry which is preliminary data.</text>
</comment>
<keyword evidence="3" id="KW-1185">Reference proteome</keyword>
<dbReference type="EMBL" id="JAERQJ010000006">
    <property type="protein sequence ID" value="MBL0684743.1"/>
    <property type="molecule type" value="Genomic_DNA"/>
</dbReference>
<evidence type="ECO:0000313" key="2">
    <source>
        <dbReference type="EMBL" id="MBL0684743.1"/>
    </source>
</evidence>
<dbReference type="InterPro" id="IPR033932">
    <property type="entry name" value="YtcJ-like"/>
</dbReference>
<proteinExistence type="predicted"/>
<sequence>MKNYLKFIFLITTLLFLQGCKNKGEERSNSSQDNNSEKADLVIKNAKVAIMDDKSSFAGAIAVKEGKISAVGTATEIEGYIGENTNTIDAQGRTLIPGLNDSHLHLTRGGRFFNAELRWDGVKSLKRALQILKEQAARTPEGQWVRVIGGWSPFQFEEKRFPTPEEINKATGDVPAYILFLYSRAWLNKAGLKALNIDENTKAPEGSSFEKGPNGKLTGVLLAEPNPTILYARIGSLPPLSEAEMINSTKQFYRELNSLGITSGIDAGGGGHKFPKDYKGTDVLAKAGEMPIRLSYYLFPQNKGAEYEEFQEWMATNKLGQNGEIHLEHGYELEGGGEFLAWSAGDFENFLAPQPLLKDRPTWRKDLKRIVRLHVNKGWPFRIHATYGETIAKMLDVLEEVNLETEGKLASKRWLFDHAETVTESELKRIKALNGGIAIQARMAYAGEYFVERYGAEKAKQAPPIKKIMGMGIPVGAGTDGTRVASYNPWPALYWLISGKTVGGFQLAEESNQLSREEALGLYTKGSAWISQEEDVKGTLEVGMYADFAILSEDYFSISEDKISELKSVLTVTNGKIVYASDEFKELNPPLLEAIPEWSPVKHYGGYQTK</sequence>
<dbReference type="PROSITE" id="PS51257">
    <property type="entry name" value="PROKAR_LIPOPROTEIN"/>
    <property type="match status" value="1"/>
</dbReference>
<protein>
    <submittedName>
        <fullName evidence="2">Amidohydrolase</fullName>
    </submittedName>
</protein>
<dbReference type="InterPro" id="IPR013108">
    <property type="entry name" value="Amidohydro_3"/>
</dbReference>
<dbReference type="Pfam" id="PF07969">
    <property type="entry name" value="Amidohydro_3"/>
    <property type="match status" value="1"/>
</dbReference>
<dbReference type="Gene3D" id="3.10.310.70">
    <property type="match status" value="1"/>
</dbReference>
<dbReference type="SUPFAM" id="SSF51556">
    <property type="entry name" value="Metallo-dependent hydrolases"/>
    <property type="match status" value="1"/>
</dbReference>